<sequence length="236" mass="26941">MSYFIFKGISSEEMGLIIEKNCDITKPNRKYLEFKVEGRDGLLTKDLGTYECTTKEFLVHLIKEDMPSLDYLLDWLDGEGELISSTLHNRHYIARVDNEIPLEQIIENRLYKFPIRFKCQPFSYRNKNDVIQITEQGTAISNSCTRPAKPCLTVFGNGTINLSITSDRGVYQITLKDVVDSITINTDTMQCYKGLENCNSKMTGKFPILQKGKNTFEWSGGTVTKIEVTPNFGYLI</sequence>
<dbReference type="Proteomes" id="UP000070260">
    <property type="component" value="Chromosome"/>
</dbReference>
<dbReference type="PATRIC" id="fig|1502.177.peg.1667"/>
<name>A0A127EID4_CLOPF</name>
<evidence type="ECO:0000313" key="1">
    <source>
        <dbReference type="EMBL" id="AMN35720.1"/>
    </source>
</evidence>
<dbReference type="AlphaFoldDB" id="A0A127EID4"/>
<accession>A0A127EID4</accession>
<dbReference type="RefSeq" id="WP_061428026.1">
    <property type="nucleotide sequence ID" value="NZ_CATNZO010000001.1"/>
</dbReference>
<evidence type="ECO:0000313" key="2">
    <source>
        <dbReference type="Proteomes" id="UP000070260"/>
    </source>
</evidence>
<dbReference type="OrthoDB" id="2734969at2"/>
<organism evidence="1 2">
    <name type="scientific">Clostridium perfringens</name>
    <dbReference type="NCBI Taxonomy" id="1502"/>
    <lineage>
        <taxon>Bacteria</taxon>
        <taxon>Bacillati</taxon>
        <taxon>Bacillota</taxon>
        <taxon>Clostridia</taxon>
        <taxon>Eubacteriales</taxon>
        <taxon>Clostridiaceae</taxon>
        <taxon>Clostridium</taxon>
    </lineage>
</organism>
<protein>
    <submittedName>
        <fullName evidence="1">Uncharacterized protein</fullName>
    </submittedName>
</protein>
<proteinExistence type="predicted"/>
<gene>
    <name evidence="1" type="ORF">JFP838_08140</name>
</gene>
<dbReference type="EMBL" id="CP010994">
    <property type="protein sequence ID" value="AMN35720.1"/>
    <property type="molecule type" value="Genomic_DNA"/>
</dbReference>
<dbReference type="Gene3D" id="2.40.30.200">
    <property type="match status" value="1"/>
</dbReference>
<reference evidence="1 2" key="1">
    <citation type="journal article" date="2016" name="PLoS ONE">
        <title>Plasmid Characterization and Chromosome Analysis of Two netF+ Clostridium perfringens Isolates Associated with Foal and Canine Necrotizing Enteritis.</title>
        <authorList>
            <person name="Mehdizadeh Gohari I."/>
            <person name="Kropinski A.M."/>
            <person name="Weese S.J."/>
            <person name="Parreira V.R."/>
            <person name="Whitehead A.E."/>
            <person name="Boerlin P."/>
            <person name="Prescott J.F."/>
        </authorList>
    </citation>
    <scope>NUCLEOTIDE SEQUENCE [LARGE SCALE GENOMIC DNA]</scope>
    <source>
        <strain evidence="1 2">JP838</strain>
    </source>
</reference>